<dbReference type="EMBL" id="JARAWN010000134">
    <property type="protein sequence ID" value="MDX3132289.1"/>
    <property type="molecule type" value="Genomic_DNA"/>
</dbReference>
<evidence type="ECO:0000256" key="3">
    <source>
        <dbReference type="SAM" id="Phobius"/>
    </source>
</evidence>
<keyword evidence="3" id="KW-0472">Membrane</keyword>
<keyword evidence="1" id="KW-0853">WD repeat</keyword>
<evidence type="ECO:0000259" key="4">
    <source>
        <dbReference type="Pfam" id="PF20703"/>
    </source>
</evidence>
<comment type="caution">
    <text evidence="5">The sequence shown here is derived from an EMBL/GenBank/DDBJ whole genome shotgun (WGS) entry which is preliminary data.</text>
</comment>
<dbReference type="SMART" id="SM00320">
    <property type="entry name" value="WD40"/>
    <property type="match status" value="3"/>
</dbReference>
<feature type="repeat" description="WD" evidence="1">
    <location>
        <begin position="807"/>
        <end position="848"/>
    </location>
</feature>
<name>A0AAJ2PRG9_9ACTN</name>
<feature type="compositionally biased region" description="Low complexity" evidence="2">
    <location>
        <begin position="214"/>
        <end position="237"/>
    </location>
</feature>
<dbReference type="PANTHER" id="PTHR19879:SF9">
    <property type="entry name" value="TRANSCRIPTION INITIATION FACTOR TFIID SUBUNIT 5"/>
    <property type="match status" value="1"/>
</dbReference>
<evidence type="ECO:0000256" key="2">
    <source>
        <dbReference type="SAM" id="MobiDB-lite"/>
    </source>
</evidence>
<reference evidence="5" key="1">
    <citation type="journal article" date="2023" name="Microb. Genom.">
        <title>Mesoterricola silvestris gen. nov., sp. nov., Mesoterricola sediminis sp. nov., Geothrix oryzae sp. nov., Geothrix edaphica sp. nov., Geothrix rubra sp. nov., and Geothrix limicola sp. nov., six novel members of Acidobacteriota isolated from soils.</title>
        <authorList>
            <person name="Weisberg A.J."/>
            <person name="Pearce E."/>
            <person name="Kramer C.G."/>
            <person name="Chang J.H."/>
            <person name="Clarke C.R."/>
        </authorList>
    </citation>
    <scope>NUCLEOTIDE SEQUENCE</scope>
    <source>
        <strain evidence="5">ND06-05F</strain>
    </source>
</reference>
<feature type="region of interest" description="Disordered" evidence="2">
    <location>
        <begin position="922"/>
        <end position="941"/>
    </location>
</feature>
<evidence type="ECO:0000313" key="6">
    <source>
        <dbReference type="Proteomes" id="UP001273589"/>
    </source>
</evidence>
<feature type="region of interest" description="Disordered" evidence="2">
    <location>
        <begin position="574"/>
        <end position="606"/>
    </location>
</feature>
<dbReference type="Pfam" id="PF00400">
    <property type="entry name" value="WD40"/>
    <property type="match status" value="2"/>
</dbReference>
<dbReference type="InterPro" id="IPR015943">
    <property type="entry name" value="WD40/YVTN_repeat-like_dom_sf"/>
</dbReference>
<feature type="domain" description="Novel STAND NTPase 1" evidence="4">
    <location>
        <begin position="2"/>
        <end position="75"/>
    </location>
</feature>
<feature type="non-terminal residue" evidence="5">
    <location>
        <position position="1"/>
    </location>
</feature>
<accession>A0AAJ2PRG9</accession>
<feature type="compositionally biased region" description="Acidic residues" evidence="2">
    <location>
        <begin position="594"/>
        <end position="604"/>
    </location>
</feature>
<feature type="region of interest" description="Disordered" evidence="2">
    <location>
        <begin position="214"/>
        <end position="245"/>
    </location>
</feature>
<protein>
    <submittedName>
        <fullName evidence="5">WD40 repeat domain-containing protein</fullName>
    </submittedName>
</protein>
<dbReference type="SUPFAM" id="SSF63825">
    <property type="entry name" value="YWTD domain"/>
    <property type="match status" value="1"/>
</dbReference>
<dbReference type="SUPFAM" id="SSF50998">
    <property type="entry name" value="Quinoprotein alcohol dehydrogenase-like"/>
    <property type="match status" value="1"/>
</dbReference>
<dbReference type="Pfam" id="PF20703">
    <property type="entry name" value="nSTAND1"/>
    <property type="match status" value="1"/>
</dbReference>
<keyword evidence="3" id="KW-1133">Transmembrane helix</keyword>
<gene>
    <name evidence="5" type="ORF">PV367_21390</name>
</gene>
<dbReference type="InterPro" id="IPR001680">
    <property type="entry name" value="WD40_rpt"/>
</dbReference>
<feature type="transmembrane region" description="Helical" evidence="3">
    <location>
        <begin position="126"/>
        <end position="146"/>
    </location>
</feature>
<dbReference type="Gene3D" id="2.130.10.10">
    <property type="entry name" value="YVTN repeat-like/Quinoprotein amine dehydrogenase"/>
    <property type="match status" value="4"/>
</dbReference>
<dbReference type="AlphaFoldDB" id="A0AAJ2PRG9"/>
<proteinExistence type="predicted"/>
<dbReference type="PROSITE" id="PS50082">
    <property type="entry name" value="WD_REPEATS_2"/>
    <property type="match status" value="2"/>
</dbReference>
<dbReference type="RefSeq" id="WP_319693345.1">
    <property type="nucleotide sequence ID" value="NZ_JARAWN010000134.1"/>
</dbReference>
<evidence type="ECO:0000313" key="5">
    <source>
        <dbReference type="EMBL" id="MDX3132289.1"/>
    </source>
</evidence>
<dbReference type="InterPro" id="IPR049052">
    <property type="entry name" value="nSTAND1"/>
</dbReference>
<dbReference type="PANTHER" id="PTHR19879">
    <property type="entry name" value="TRANSCRIPTION INITIATION FACTOR TFIID"/>
    <property type="match status" value="1"/>
</dbReference>
<feature type="repeat" description="WD" evidence="1">
    <location>
        <begin position="765"/>
        <end position="789"/>
    </location>
</feature>
<keyword evidence="3" id="KW-0812">Transmembrane</keyword>
<organism evidence="5 6">
    <name type="scientific">Streptomyces europaeiscabiei</name>
    <dbReference type="NCBI Taxonomy" id="146819"/>
    <lineage>
        <taxon>Bacteria</taxon>
        <taxon>Bacillati</taxon>
        <taxon>Actinomycetota</taxon>
        <taxon>Actinomycetes</taxon>
        <taxon>Kitasatosporales</taxon>
        <taxon>Streptomycetaceae</taxon>
        <taxon>Streptomyces</taxon>
    </lineage>
</organism>
<dbReference type="PROSITE" id="PS50294">
    <property type="entry name" value="WD_REPEATS_REGION"/>
    <property type="match status" value="1"/>
</dbReference>
<sequence length="941" mass="100962">AELDVAAPDDVQLVLDRLARARLLTLDDDTVCLAHEALITAWSRLGAWIDEDRERLRAHRRLTEAARAWDDLGRDLGALYRGARLAAAREHFRGTSGRPAALTPVEDAFLTASLAGRVRERRSRHALVSALSCLLVLALVAGATAWQQSRTSDRRRVEAEAGRLAAVAATLRLTDPSQAMRLSIAAWRLARTTETRSALLGSLGQKEQDVFTVPADTDTDAPGADAPDTDADAGSADNHLSADGRTVVSISPDRIDTWDVRTHRRIRTQPGVGRSPDDPAGEWMAVSQEGRALALLAEGAVRLWDVRTARATGTLAVESPMAARFGPGGQVLVVDAWGAHVDDPMDLQVWDLRQRRRLLRLPLGKSEVVQDSAVSQDGRWLAVCTDERPLEIRNLGGGGRKLPLPWLDRAGKRDCFAGEFAFTPDSRRIALVTGTGIRIWDFRSGRALPQLKAEGVRDMRFSDDGRFVVASTPDEILLWRVAAPGAPVFRYTLVNDTPYELRLDLAEGAVRYMSGSGATVRSLSLGSAVTDRWQNRETGGAKWSGDGRTLATVGRTDDRAGYELLDTHGSLVAKLPGEPCPPPEPDQVSPGEQTPEDETLEEEAGTAVSRLEDAAVRLRNCSDTMTFSPDGGYFAYGQVQQDYGRSSATRQSITVWDVRARRVLATVDLGRSGTPAPDGELPLGVSGIALGADGRTLAVSRVDEREVLELWDVRGGKRLRTLPGFAGEELAVRPDGGTIVSWRDSVADLSSGQVRQQGLSGDETTALAFSPDGAHLAAGDVQGRVTVWDGGLRERLGVLPATYSESRRAENEGVAALAFSPDGGTLAVAGDLGTVQLWDTDSHRLLGSALSTPGDTIRSLAFGPDGVTLYGAGTHVPVQAYDIDPDRVAARLCARVGSGLSPADWRAYLPGIPYRATCASASSDRSAGQPVSWSAGQPVSR</sequence>
<dbReference type="Proteomes" id="UP001273589">
    <property type="component" value="Unassembled WGS sequence"/>
</dbReference>
<dbReference type="InterPro" id="IPR011047">
    <property type="entry name" value="Quinoprotein_ADH-like_sf"/>
</dbReference>
<evidence type="ECO:0000256" key="1">
    <source>
        <dbReference type="PROSITE-ProRule" id="PRU00221"/>
    </source>
</evidence>